<keyword evidence="1" id="KW-0472">Membrane</keyword>
<dbReference type="AlphaFoldDB" id="A0A417YS74"/>
<feature type="transmembrane region" description="Helical" evidence="1">
    <location>
        <begin position="60"/>
        <end position="78"/>
    </location>
</feature>
<feature type="transmembrane region" description="Helical" evidence="1">
    <location>
        <begin position="85"/>
        <end position="103"/>
    </location>
</feature>
<protein>
    <submittedName>
        <fullName evidence="2">Metal-dependent hydrolase</fullName>
    </submittedName>
</protein>
<dbReference type="Proteomes" id="UP000284416">
    <property type="component" value="Unassembled WGS sequence"/>
</dbReference>
<keyword evidence="1" id="KW-1133">Transmembrane helix</keyword>
<organism evidence="2 3">
    <name type="scientific">Neobacillus notoginsengisoli</name>
    <dbReference type="NCBI Taxonomy" id="1578198"/>
    <lineage>
        <taxon>Bacteria</taxon>
        <taxon>Bacillati</taxon>
        <taxon>Bacillota</taxon>
        <taxon>Bacilli</taxon>
        <taxon>Bacillales</taxon>
        <taxon>Bacillaceae</taxon>
        <taxon>Neobacillus</taxon>
    </lineage>
</organism>
<dbReference type="RefSeq" id="WP_118921939.1">
    <property type="nucleotide sequence ID" value="NZ_QWEG01000009.1"/>
</dbReference>
<proteinExistence type="predicted"/>
<keyword evidence="3" id="KW-1185">Reference proteome</keyword>
<keyword evidence="2" id="KW-0378">Hydrolase</keyword>
<evidence type="ECO:0000256" key="1">
    <source>
        <dbReference type="SAM" id="Phobius"/>
    </source>
</evidence>
<dbReference type="Pfam" id="PF04307">
    <property type="entry name" value="YdjM"/>
    <property type="match status" value="1"/>
</dbReference>
<feature type="transmembrane region" description="Helical" evidence="1">
    <location>
        <begin position="167"/>
        <end position="186"/>
    </location>
</feature>
<name>A0A417YS74_9BACI</name>
<reference evidence="2 3" key="1">
    <citation type="journal article" date="2017" name="Int. J. Syst. Evol. Microbiol.">
        <title>Bacillus notoginsengisoli sp. nov., a novel bacterium isolated from the rhizosphere of Panax notoginseng.</title>
        <authorList>
            <person name="Zhang M.Y."/>
            <person name="Cheng J."/>
            <person name="Cai Y."/>
            <person name="Zhang T.Y."/>
            <person name="Wu Y.Y."/>
            <person name="Manikprabhu D."/>
            <person name="Li W.J."/>
            <person name="Zhang Y.X."/>
        </authorList>
    </citation>
    <scope>NUCLEOTIDE SEQUENCE [LARGE SCALE GENOMIC DNA]</scope>
    <source>
        <strain evidence="2 3">JCM 30743</strain>
    </source>
</reference>
<comment type="caution">
    <text evidence="2">The sequence shown here is derived from an EMBL/GenBank/DDBJ whole genome shotgun (WGS) entry which is preliminary data.</text>
</comment>
<sequence>MNGTSHAAIGSATGFVVANSFAASPSATLLLVGLGGISGLIPDLDIDGTLRGKITLSHKVIRLAAQLIGILMILYSFMEKTTNERWWLGLGIGVMINVVASLIKQKHMLTITGIAVIAGGLTLDEQWLMLLGVYIIVASFSSHRSYTHSLLGVIFFGFTASKLEASLGIPGVFYACLGGYISHLIADLKILPMNKRGIKLFLPVSLKEL</sequence>
<dbReference type="EMBL" id="QWEG01000009">
    <property type="protein sequence ID" value="RHW38157.1"/>
    <property type="molecule type" value="Genomic_DNA"/>
</dbReference>
<accession>A0A417YS74</accession>
<evidence type="ECO:0000313" key="3">
    <source>
        <dbReference type="Proteomes" id="UP000284416"/>
    </source>
</evidence>
<feature type="transmembrane region" description="Helical" evidence="1">
    <location>
        <begin position="109"/>
        <end position="138"/>
    </location>
</feature>
<gene>
    <name evidence="2" type="ORF">D1B31_15405</name>
</gene>
<keyword evidence="1" id="KW-0812">Transmembrane</keyword>
<dbReference type="OrthoDB" id="2706144at2"/>
<evidence type="ECO:0000313" key="2">
    <source>
        <dbReference type="EMBL" id="RHW38157.1"/>
    </source>
</evidence>
<dbReference type="InterPro" id="IPR007404">
    <property type="entry name" value="YdjM-like"/>
</dbReference>
<dbReference type="GO" id="GO:0016787">
    <property type="term" value="F:hydrolase activity"/>
    <property type="evidence" value="ECO:0007669"/>
    <property type="project" value="UniProtKB-KW"/>
</dbReference>